<feature type="transmembrane region" description="Helical" evidence="1">
    <location>
        <begin position="174"/>
        <end position="193"/>
    </location>
</feature>
<dbReference type="GO" id="GO:0005886">
    <property type="term" value="C:plasma membrane"/>
    <property type="evidence" value="ECO:0007669"/>
    <property type="project" value="UniProtKB-SubCell"/>
</dbReference>
<feature type="transmembrane region" description="Helical" evidence="1">
    <location>
        <begin position="146"/>
        <end position="167"/>
    </location>
</feature>
<sequence>MFRKISIIMKFELLKHLRRKRFYSALILTAAVIILFTYIYNTFDLPGEFGVSDSPELFAGFTIGVGSYIPVLFAIFFSGDALSSEFEQKTGYHLFSNPTSRESIVIGKFLSCLLATASVIVLAYGMTTGILMGLYGEVPIGMMESLGLALLYGASLVGVSFLFSSIFKGVVGSLVAPFLLFFFVFEMISSVLIQTGHRPWYMVNFAGRSLSMPFSALGKAFAGGNSAGTPLDPSAASLVLLAYCLIPLFISILVTKNKQIT</sequence>
<protein>
    <recommendedName>
        <fullName evidence="4">ABC transporter permease</fullName>
    </recommendedName>
</protein>
<dbReference type="EMBL" id="LHXJ01000004">
    <property type="protein sequence ID" value="KXA91625.1"/>
    <property type="molecule type" value="Genomic_DNA"/>
</dbReference>
<evidence type="ECO:0000313" key="2">
    <source>
        <dbReference type="EMBL" id="KXA91625.1"/>
    </source>
</evidence>
<name>A0A133UBU5_9EURY</name>
<accession>A0A133UBU5</accession>
<reference evidence="2 3" key="1">
    <citation type="journal article" date="2016" name="Sci. Rep.">
        <title>Metabolic traits of an uncultured archaeal lineage -MSBL1- from brine pools of the Red Sea.</title>
        <authorList>
            <person name="Mwirichia R."/>
            <person name="Alam I."/>
            <person name="Rashid M."/>
            <person name="Vinu M."/>
            <person name="Ba-Alawi W."/>
            <person name="Anthony Kamau A."/>
            <person name="Kamanda Ngugi D."/>
            <person name="Goker M."/>
            <person name="Klenk H.P."/>
            <person name="Bajic V."/>
            <person name="Stingl U."/>
        </authorList>
    </citation>
    <scope>NUCLEOTIDE SEQUENCE [LARGE SCALE GENOMIC DNA]</scope>
    <source>
        <strain evidence="2">SCGC-AAA259A05</strain>
    </source>
</reference>
<dbReference type="GO" id="GO:0140359">
    <property type="term" value="F:ABC-type transporter activity"/>
    <property type="evidence" value="ECO:0007669"/>
    <property type="project" value="InterPro"/>
</dbReference>
<gene>
    <name evidence="2" type="ORF">AKJ57_00635</name>
</gene>
<dbReference type="PANTHER" id="PTHR43471">
    <property type="entry name" value="ABC TRANSPORTER PERMEASE"/>
    <property type="match status" value="1"/>
</dbReference>
<dbReference type="Pfam" id="PF12679">
    <property type="entry name" value="ABC2_membrane_2"/>
    <property type="match status" value="1"/>
</dbReference>
<keyword evidence="1" id="KW-1133">Transmembrane helix</keyword>
<organism evidence="2 3">
    <name type="scientific">candidate division MSBL1 archaeon SCGC-AAA259A05</name>
    <dbReference type="NCBI Taxonomy" id="1698259"/>
    <lineage>
        <taxon>Archaea</taxon>
        <taxon>Methanobacteriati</taxon>
        <taxon>Methanobacteriota</taxon>
        <taxon>candidate division MSBL1</taxon>
    </lineage>
</organism>
<feature type="transmembrane region" description="Helical" evidence="1">
    <location>
        <begin position="21"/>
        <end position="40"/>
    </location>
</feature>
<feature type="transmembrane region" description="Helical" evidence="1">
    <location>
        <begin position="235"/>
        <end position="255"/>
    </location>
</feature>
<keyword evidence="1" id="KW-0472">Membrane</keyword>
<feature type="transmembrane region" description="Helical" evidence="1">
    <location>
        <begin position="60"/>
        <end position="83"/>
    </location>
</feature>
<dbReference type="AlphaFoldDB" id="A0A133UBU5"/>
<keyword evidence="3" id="KW-1185">Reference proteome</keyword>
<proteinExistence type="predicted"/>
<evidence type="ECO:0008006" key="4">
    <source>
        <dbReference type="Google" id="ProtNLM"/>
    </source>
</evidence>
<keyword evidence="1" id="KW-0812">Transmembrane</keyword>
<evidence type="ECO:0000313" key="3">
    <source>
        <dbReference type="Proteomes" id="UP000070163"/>
    </source>
</evidence>
<comment type="caution">
    <text evidence="2">The sequence shown here is derived from an EMBL/GenBank/DDBJ whole genome shotgun (WGS) entry which is preliminary data.</text>
</comment>
<dbReference type="Proteomes" id="UP000070163">
    <property type="component" value="Unassembled WGS sequence"/>
</dbReference>
<feature type="transmembrane region" description="Helical" evidence="1">
    <location>
        <begin position="104"/>
        <end position="126"/>
    </location>
</feature>
<evidence type="ECO:0000256" key="1">
    <source>
        <dbReference type="SAM" id="Phobius"/>
    </source>
</evidence>